<feature type="active site" evidence="1">
    <location>
        <position position="312"/>
    </location>
</feature>
<reference evidence="3 4" key="1">
    <citation type="submission" date="2016-11" db="EMBL/GenBank/DDBJ databases">
        <authorList>
            <person name="Jaros S."/>
            <person name="Januszkiewicz K."/>
            <person name="Wedrychowicz H."/>
        </authorList>
    </citation>
    <scope>NUCLEOTIDE SEQUENCE [LARGE SCALE GENOMIC DNA]</scope>
    <source>
        <strain evidence="3 4">DSM 19436</strain>
    </source>
</reference>
<feature type="active site" evidence="1">
    <location>
        <position position="283"/>
    </location>
</feature>
<feature type="active site" description="Nucleophile" evidence="1">
    <location>
        <position position="127"/>
    </location>
</feature>
<dbReference type="NCBIfam" id="NF005757">
    <property type="entry name" value="PRK07581.1"/>
    <property type="match status" value="1"/>
</dbReference>
<proteinExistence type="predicted"/>
<dbReference type="EMBL" id="FQUP01000002">
    <property type="protein sequence ID" value="SHF74463.1"/>
    <property type="molecule type" value="Genomic_DNA"/>
</dbReference>
<dbReference type="Proteomes" id="UP000184485">
    <property type="component" value="Unassembled WGS sequence"/>
</dbReference>
<dbReference type="GO" id="GO:0016747">
    <property type="term" value="F:acyltransferase activity, transferring groups other than amino-acyl groups"/>
    <property type="evidence" value="ECO:0007669"/>
    <property type="project" value="InterPro"/>
</dbReference>
<dbReference type="STRING" id="1122133.SAMN02745157_2897"/>
<dbReference type="OrthoDB" id="9800754at2"/>
<dbReference type="InterPro" id="IPR008220">
    <property type="entry name" value="HAT_MetX-like"/>
</dbReference>
<dbReference type="PANTHER" id="PTHR32268">
    <property type="entry name" value="HOMOSERINE O-ACETYLTRANSFERASE"/>
    <property type="match status" value="1"/>
</dbReference>
<dbReference type="InterPro" id="IPR000073">
    <property type="entry name" value="AB_hydrolase_1"/>
</dbReference>
<evidence type="ECO:0000313" key="4">
    <source>
        <dbReference type="Proteomes" id="UP000184485"/>
    </source>
</evidence>
<evidence type="ECO:0000313" key="3">
    <source>
        <dbReference type="EMBL" id="SHF74463.1"/>
    </source>
</evidence>
<dbReference type="AlphaFoldDB" id="A0A1M5E5E8"/>
<dbReference type="SUPFAM" id="SSF53474">
    <property type="entry name" value="alpha/beta-Hydrolases"/>
    <property type="match status" value="1"/>
</dbReference>
<dbReference type="PANTHER" id="PTHR32268:SF15">
    <property type="entry name" value="HOMOSERINE ACETYLTRANSFERASE FAMILY PROTEIN (AFU_ORTHOLOGUE AFUA_1G15350)"/>
    <property type="match status" value="1"/>
</dbReference>
<name>A0A1M5E5E8_9HYPH</name>
<sequence length="336" mass="36436">MIPITEAGRFALGDLTLQSGATLPGATLSWKSFGTLSPAKDNVIVYPTSYSAHHTDVEWLIGADGVLDPCRWFIVIPDMFGNGLSSSPSNTPDYPALVTTTDIVRAQRRLLVEQFGVERIAAVYGFSMGAQQAYHWAALYPDAVARAIIVCGSARTSAHNKVFLLSLLAALEAAPEHVGGGRFSAEPKGGLKAFARIYAGWAMSQDWYRAGLHLSAPGTRDLDDFLDHQWEPGFTRRAAADLYAQANTWIHSDISANELYDGDLVRALNTIKARVLLLPGRTDLYFPVADNAAELPHLAAGALHPIPSIWGHLAGSPQGNPDDFAFLKKQVRAWLD</sequence>
<evidence type="ECO:0000259" key="2">
    <source>
        <dbReference type="Pfam" id="PF00561"/>
    </source>
</evidence>
<feature type="domain" description="AB hydrolase-1" evidence="2">
    <location>
        <begin position="67"/>
        <end position="299"/>
    </location>
</feature>
<dbReference type="InterPro" id="IPR029058">
    <property type="entry name" value="AB_hydrolase_fold"/>
</dbReference>
<dbReference type="Gene3D" id="3.40.50.1820">
    <property type="entry name" value="alpha/beta hydrolase"/>
    <property type="match status" value="1"/>
</dbReference>
<protein>
    <submittedName>
        <fullName evidence="3">Homoserine O-acetyltransferase</fullName>
    </submittedName>
</protein>
<dbReference type="RefSeq" id="WP_073053841.1">
    <property type="nucleotide sequence ID" value="NZ_FQUP01000002.1"/>
</dbReference>
<evidence type="ECO:0000256" key="1">
    <source>
        <dbReference type="PIRSR" id="PIRSR000443-1"/>
    </source>
</evidence>
<dbReference type="Pfam" id="PF00561">
    <property type="entry name" value="Abhydrolase_1"/>
    <property type="match status" value="1"/>
</dbReference>
<gene>
    <name evidence="3" type="ORF">SAMN02745157_2897</name>
</gene>
<keyword evidence="3" id="KW-0808">Transferase</keyword>
<organism evidence="3 4">
    <name type="scientific">Kaistia soli DSM 19436</name>
    <dbReference type="NCBI Taxonomy" id="1122133"/>
    <lineage>
        <taxon>Bacteria</taxon>
        <taxon>Pseudomonadati</taxon>
        <taxon>Pseudomonadota</taxon>
        <taxon>Alphaproteobacteria</taxon>
        <taxon>Hyphomicrobiales</taxon>
        <taxon>Kaistiaceae</taxon>
        <taxon>Kaistia</taxon>
    </lineage>
</organism>
<dbReference type="PIRSF" id="PIRSF000443">
    <property type="entry name" value="Homoser_Ac_trans"/>
    <property type="match status" value="1"/>
</dbReference>
<accession>A0A1M5E5E8</accession>
<keyword evidence="4" id="KW-1185">Reference proteome</keyword>